<dbReference type="GO" id="GO:0003676">
    <property type="term" value="F:nucleic acid binding"/>
    <property type="evidence" value="ECO:0007669"/>
    <property type="project" value="InterPro"/>
</dbReference>
<protein>
    <submittedName>
        <fullName evidence="2">Integrase catalytic domain-containing protein</fullName>
    </submittedName>
</protein>
<sequence>MIWNACVKYRRFKSKSPMTDPVSLPSDRVKDAAVFEVVGVDLAGPLNVKRGDKVWIVLYTCAVYQIQRITWKFIPPTAAWWGGFWERLVKTVKELLRRTLGKAIFTYEELLTILCESEKVVNSRPLTYLSEDMQDLTPITPARFLFEIPTADTKDLDVRDADNFRKRLRFRAKVIENLKRRFRNEYLGQLIQQQKQHPQSSNIQVGDTVLIGDDWKKRLQWPLARVMKLIPGKNGLVRTVKLKTQSCTLTRPTQRVFPLEVRGNDITNPPLQKVQRTDSSVSCPNPDTLKATKHFQVTRCGRPVKKPNKLNLLTLTDVFDKAIQLIKKEGGCCEWHRLSNQSASS</sequence>
<dbReference type="InterPro" id="IPR036397">
    <property type="entry name" value="RNaseH_sf"/>
</dbReference>
<proteinExistence type="predicted"/>
<dbReference type="InterPro" id="IPR040676">
    <property type="entry name" value="DUF5641"/>
</dbReference>
<dbReference type="AlphaFoldDB" id="A0A8X6VPL8"/>
<dbReference type="SUPFAM" id="SSF53098">
    <property type="entry name" value="Ribonuclease H-like"/>
    <property type="match status" value="1"/>
</dbReference>
<evidence type="ECO:0000313" key="3">
    <source>
        <dbReference type="Proteomes" id="UP000887159"/>
    </source>
</evidence>
<dbReference type="InterPro" id="IPR012337">
    <property type="entry name" value="RNaseH-like_sf"/>
</dbReference>
<evidence type="ECO:0000259" key="1">
    <source>
        <dbReference type="Pfam" id="PF18701"/>
    </source>
</evidence>
<dbReference type="PANTHER" id="PTHR47331">
    <property type="entry name" value="PHD-TYPE DOMAIN-CONTAINING PROTEIN"/>
    <property type="match status" value="1"/>
</dbReference>
<dbReference type="Proteomes" id="UP000887159">
    <property type="component" value="Unassembled WGS sequence"/>
</dbReference>
<organism evidence="2 3">
    <name type="scientific">Trichonephila clavipes</name>
    <name type="common">Golden silk orbweaver</name>
    <name type="synonym">Nephila clavipes</name>
    <dbReference type="NCBI Taxonomy" id="2585209"/>
    <lineage>
        <taxon>Eukaryota</taxon>
        <taxon>Metazoa</taxon>
        <taxon>Ecdysozoa</taxon>
        <taxon>Arthropoda</taxon>
        <taxon>Chelicerata</taxon>
        <taxon>Arachnida</taxon>
        <taxon>Araneae</taxon>
        <taxon>Araneomorphae</taxon>
        <taxon>Entelegynae</taxon>
        <taxon>Araneoidea</taxon>
        <taxon>Nephilidae</taxon>
        <taxon>Trichonephila</taxon>
    </lineage>
</organism>
<reference evidence="2" key="1">
    <citation type="submission" date="2020-08" db="EMBL/GenBank/DDBJ databases">
        <title>Multicomponent nature underlies the extraordinary mechanical properties of spider dragline silk.</title>
        <authorList>
            <person name="Kono N."/>
            <person name="Nakamura H."/>
            <person name="Mori M."/>
            <person name="Yoshida Y."/>
            <person name="Ohtoshi R."/>
            <person name="Malay A.D."/>
            <person name="Moran D.A.P."/>
            <person name="Tomita M."/>
            <person name="Numata K."/>
            <person name="Arakawa K."/>
        </authorList>
    </citation>
    <scope>NUCLEOTIDE SEQUENCE</scope>
</reference>
<gene>
    <name evidence="2" type="primary">AVEN_193665_1</name>
    <name evidence="2" type="ORF">TNCV_2350031</name>
</gene>
<feature type="domain" description="DUF5641" evidence="1">
    <location>
        <begin position="170"/>
        <end position="259"/>
    </location>
</feature>
<accession>A0A8X6VPL8</accession>
<dbReference type="Pfam" id="PF18701">
    <property type="entry name" value="DUF5641"/>
    <property type="match status" value="1"/>
</dbReference>
<evidence type="ECO:0000313" key="2">
    <source>
        <dbReference type="EMBL" id="GFY16358.1"/>
    </source>
</evidence>
<dbReference type="EMBL" id="BMAU01021338">
    <property type="protein sequence ID" value="GFY16358.1"/>
    <property type="molecule type" value="Genomic_DNA"/>
</dbReference>
<dbReference type="Gene3D" id="3.30.420.10">
    <property type="entry name" value="Ribonuclease H-like superfamily/Ribonuclease H"/>
    <property type="match status" value="1"/>
</dbReference>
<name>A0A8X6VPL8_TRICX</name>
<keyword evidence="3" id="KW-1185">Reference proteome</keyword>
<comment type="caution">
    <text evidence="2">The sequence shown here is derived from an EMBL/GenBank/DDBJ whole genome shotgun (WGS) entry which is preliminary data.</text>
</comment>